<proteinExistence type="inferred from homology"/>
<evidence type="ECO:0000256" key="12">
    <source>
        <dbReference type="RuleBase" id="RU363101"/>
    </source>
</evidence>
<comment type="subcellular location">
    <subcellularLocation>
        <location evidence="2 12">Cell inner membrane</location>
        <topology evidence="2 12">Single-pass membrane protein</topology>
    </subcellularLocation>
</comment>
<evidence type="ECO:0000313" key="13">
    <source>
        <dbReference type="EMBL" id="QGZ35048.1"/>
    </source>
</evidence>
<dbReference type="InterPro" id="IPR007078">
    <property type="entry name" value="Haem_export_protD_CcmD"/>
</dbReference>
<dbReference type="RefSeq" id="WP_158194003.1">
    <property type="nucleotide sequence ID" value="NZ_CP046908.1"/>
</dbReference>
<evidence type="ECO:0000256" key="4">
    <source>
        <dbReference type="ARBA" id="ARBA00016461"/>
    </source>
</evidence>
<protein>
    <recommendedName>
        <fullName evidence="4 12">Heme exporter protein D</fullName>
    </recommendedName>
</protein>
<keyword evidence="5 12" id="KW-0813">Transport</keyword>
<evidence type="ECO:0000256" key="9">
    <source>
        <dbReference type="ARBA" id="ARBA00022748"/>
    </source>
</evidence>
<evidence type="ECO:0000256" key="2">
    <source>
        <dbReference type="ARBA" id="ARBA00004377"/>
    </source>
</evidence>
<keyword evidence="9 12" id="KW-0201">Cytochrome c-type biogenesis</keyword>
<feature type="transmembrane region" description="Helical" evidence="12">
    <location>
        <begin position="12"/>
        <end position="34"/>
    </location>
</feature>
<dbReference type="GO" id="GO:0015886">
    <property type="term" value="P:heme transport"/>
    <property type="evidence" value="ECO:0007669"/>
    <property type="project" value="InterPro"/>
</dbReference>
<evidence type="ECO:0000256" key="11">
    <source>
        <dbReference type="ARBA" id="ARBA00023136"/>
    </source>
</evidence>
<name>A0A857C842_9HYPH</name>
<sequence length="64" mass="6733">MTELLDLGAHAGFILACYAITLATIVGLFAWLAADRRTLTAALAKLEADGVRRRSNATASGERG</sequence>
<accession>A0A857C842</accession>
<dbReference type="NCBIfam" id="TIGR03141">
    <property type="entry name" value="cytochro_ccmD"/>
    <property type="match status" value="1"/>
</dbReference>
<dbReference type="GO" id="GO:0017004">
    <property type="term" value="P:cytochrome complex assembly"/>
    <property type="evidence" value="ECO:0007669"/>
    <property type="project" value="UniProtKB-KW"/>
</dbReference>
<keyword evidence="7 12" id="KW-0997">Cell inner membrane</keyword>
<evidence type="ECO:0000256" key="7">
    <source>
        <dbReference type="ARBA" id="ARBA00022519"/>
    </source>
</evidence>
<dbReference type="GO" id="GO:0005886">
    <property type="term" value="C:plasma membrane"/>
    <property type="evidence" value="ECO:0007669"/>
    <property type="project" value="UniProtKB-SubCell"/>
</dbReference>
<evidence type="ECO:0000256" key="1">
    <source>
        <dbReference type="ARBA" id="ARBA00002442"/>
    </source>
</evidence>
<dbReference type="EMBL" id="CP046908">
    <property type="protein sequence ID" value="QGZ35048.1"/>
    <property type="molecule type" value="Genomic_DNA"/>
</dbReference>
<gene>
    <name evidence="13" type="primary">ccmD</name>
    <name evidence="13" type="ORF">GH266_11350</name>
</gene>
<evidence type="ECO:0000256" key="3">
    <source>
        <dbReference type="ARBA" id="ARBA00008741"/>
    </source>
</evidence>
<organism evidence="13 14">
    <name type="scientific">Stappia indica</name>
    <dbReference type="NCBI Taxonomy" id="538381"/>
    <lineage>
        <taxon>Bacteria</taxon>
        <taxon>Pseudomonadati</taxon>
        <taxon>Pseudomonadota</taxon>
        <taxon>Alphaproteobacteria</taxon>
        <taxon>Hyphomicrobiales</taxon>
        <taxon>Stappiaceae</taxon>
        <taxon>Stappia</taxon>
    </lineage>
</organism>
<evidence type="ECO:0000256" key="5">
    <source>
        <dbReference type="ARBA" id="ARBA00022448"/>
    </source>
</evidence>
<keyword evidence="10 12" id="KW-1133">Transmembrane helix</keyword>
<evidence type="ECO:0000256" key="6">
    <source>
        <dbReference type="ARBA" id="ARBA00022475"/>
    </source>
</evidence>
<evidence type="ECO:0000256" key="8">
    <source>
        <dbReference type="ARBA" id="ARBA00022692"/>
    </source>
</evidence>
<dbReference type="KEGG" id="siw:GH266_11350"/>
<keyword evidence="11 12" id="KW-0472">Membrane</keyword>
<keyword evidence="8 12" id="KW-0812">Transmembrane</keyword>
<dbReference type="AlphaFoldDB" id="A0A857C842"/>
<evidence type="ECO:0000256" key="10">
    <source>
        <dbReference type="ARBA" id="ARBA00022989"/>
    </source>
</evidence>
<comment type="similarity">
    <text evidence="3 12">Belongs to the CcmD/CycX/HelD family.</text>
</comment>
<dbReference type="Proteomes" id="UP000435648">
    <property type="component" value="Chromosome"/>
</dbReference>
<dbReference type="Pfam" id="PF04995">
    <property type="entry name" value="CcmD"/>
    <property type="match status" value="1"/>
</dbReference>
<reference evidence="13 14" key="1">
    <citation type="submission" date="2019-12" db="EMBL/GenBank/DDBJ databases">
        <title>The genome of Stappia indica PHM037.</title>
        <authorList>
            <person name="Kacar D."/>
            <person name="Galan B."/>
            <person name="Canedo L."/>
            <person name="Rodriguez P."/>
            <person name="de la Calle F."/>
            <person name="Garcia J.L."/>
        </authorList>
    </citation>
    <scope>NUCLEOTIDE SEQUENCE [LARGE SCALE GENOMIC DNA]</scope>
    <source>
        <strain evidence="13 14">PHM037</strain>
    </source>
</reference>
<comment type="function">
    <text evidence="1 12">Required for the export of heme to the periplasm for the biogenesis of c-type cytochromes.</text>
</comment>
<keyword evidence="6 12" id="KW-1003">Cell membrane</keyword>
<evidence type="ECO:0000313" key="14">
    <source>
        <dbReference type="Proteomes" id="UP000435648"/>
    </source>
</evidence>